<evidence type="ECO:0000259" key="7">
    <source>
        <dbReference type="Pfam" id="PF01292"/>
    </source>
</evidence>
<evidence type="ECO:0000256" key="3">
    <source>
        <dbReference type="ARBA" id="ARBA00022692"/>
    </source>
</evidence>
<comment type="caution">
    <text evidence="8">The sequence shown here is derived from an EMBL/GenBank/DDBJ whole genome shotgun (WGS) entry which is preliminary data.</text>
</comment>
<keyword evidence="5 6" id="KW-0472">Membrane</keyword>
<dbReference type="Pfam" id="PF01292">
    <property type="entry name" value="Ni_hydr_CYTB"/>
    <property type="match status" value="1"/>
</dbReference>
<accession>A0ABT4J9R9</accession>
<feature type="transmembrane region" description="Helical" evidence="6">
    <location>
        <begin position="96"/>
        <end position="115"/>
    </location>
</feature>
<feature type="transmembrane region" description="Helical" evidence="6">
    <location>
        <begin position="40"/>
        <end position="57"/>
    </location>
</feature>
<dbReference type="InterPro" id="IPR051542">
    <property type="entry name" value="Hydrogenase_cytochrome"/>
</dbReference>
<keyword evidence="4 6" id="KW-1133">Transmembrane helix</keyword>
<dbReference type="SUPFAM" id="SSF81342">
    <property type="entry name" value="Transmembrane di-heme cytochromes"/>
    <property type="match status" value="1"/>
</dbReference>
<dbReference type="PANTHER" id="PTHR30485">
    <property type="entry name" value="NI/FE-HYDROGENASE 1 B-TYPE CYTOCHROME SUBUNIT"/>
    <property type="match status" value="1"/>
</dbReference>
<dbReference type="Gene3D" id="1.20.950.20">
    <property type="entry name" value="Transmembrane di-heme cytochromes, Chain C"/>
    <property type="match status" value="1"/>
</dbReference>
<gene>
    <name evidence="8" type="ORF">OU682_17170</name>
</gene>
<dbReference type="InterPro" id="IPR016174">
    <property type="entry name" value="Di-haem_cyt_TM"/>
</dbReference>
<keyword evidence="9" id="KW-1185">Reference proteome</keyword>
<feature type="transmembrane region" description="Helical" evidence="6">
    <location>
        <begin position="7"/>
        <end position="28"/>
    </location>
</feature>
<evidence type="ECO:0000313" key="9">
    <source>
        <dbReference type="Proteomes" id="UP001149822"/>
    </source>
</evidence>
<dbReference type="PANTHER" id="PTHR30485:SF2">
    <property type="entry name" value="BLL0597 PROTEIN"/>
    <property type="match status" value="1"/>
</dbReference>
<dbReference type="RefSeq" id="WP_268943414.1">
    <property type="nucleotide sequence ID" value="NZ_JAPTYD010000035.1"/>
</dbReference>
<feature type="domain" description="Cytochrome b561 bacterial/Ni-hydrogenase" evidence="7">
    <location>
        <begin position="7"/>
        <end position="168"/>
    </location>
</feature>
<comment type="subcellular location">
    <subcellularLocation>
        <location evidence="1">Cell membrane</location>
        <topology evidence="1">Multi-pass membrane protein</topology>
    </subcellularLocation>
</comment>
<evidence type="ECO:0000256" key="4">
    <source>
        <dbReference type="ARBA" id="ARBA00022989"/>
    </source>
</evidence>
<keyword evidence="3 6" id="KW-0812">Transmembrane</keyword>
<name>A0ABT4J9R9_9RHOB</name>
<organism evidence="8 9">
    <name type="scientific">Paracoccus benzoatiresistens</name>
    <dbReference type="NCBI Taxonomy" id="2997341"/>
    <lineage>
        <taxon>Bacteria</taxon>
        <taxon>Pseudomonadati</taxon>
        <taxon>Pseudomonadota</taxon>
        <taxon>Alphaproteobacteria</taxon>
        <taxon>Rhodobacterales</taxon>
        <taxon>Paracoccaceae</taxon>
        <taxon>Paracoccus</taxon>
    </lineage>
</organism>
<dbReference type="InterPro" id="IPR011577">
    <property type="entry name" value="Cyt_b561_bac/Ni-Hgenase"/>
</dbReference>
<evidence type="ECO:0000256" key="1">
    <source>
        <dbReference type="ARBA" id="ARBA00004651"/>
    </source>
</evidence>
<feature type="transmembrane region" description="Helical" evidence="6">
    <location>
        <begin position="135"/>
        <end position="155"/>
    </location>
</feature>
<dbReference type="Proteomes" id="UP001149822">
    <property type="component" value="Unassembled WGS sequence"/>
</dbReference>
<reference evidence="8" key="1">
    <citation type="submission" date="2022-12" db="EMBL/GenBank/DDBJ databases">
        <title>Paracoccus sp. EF6 isolated from a lake water.</title>
        <authorList>
            <person name="Liu H."/>
        </authorList>
    </citation>
    <scope>NUCLEOTIDE SEQUENCE</scope>
    <source>
        <strain evidence="8">EF6</strain>
    </source>
</reference>
<evidence type="ECO:0000256" key="6">
    <source>
        <dbReference type="SAM" id="Phobius"/>
    </source>
</evidence>
<evidence type="ECO:0000313" key="8">
    <source>
        <dbReference type="EMBL" id="MCZ0963342.1"/>
    </source>
</evidence>
<protein>
    <submittedName>
        <fullName evidence="8">Cytochrome b/b6 domain-containing protein</fullName>
    </submittedName>
</protein>
<dbReference type="EMBL" id="JAPTYD010000035">
    <property type="protein sequence ID" value="MCZ0963342.1"/>
    <property type="molecule type" value="Genomic_DNA"/>
</dbReference>
<evidence type="ECO:0000256" key="2">
    <source>
        <dbReference type="ARBA" id="ARBA00022475"/>
    </source>
</evidence>
<proteinExistence type="predicted"/>
<keyword evidence="2" id="KW-1003">Cell membrane</keyword>
<sequence length="179" mass="19646">MTDRVRVWDGFVRLFHWSLVGLIAGTWLTAEGPKLWHERMGYVIAALILARLVWGLVGPRHARFGDFVRGPGTVVAYLRALRAGCEPRYLGHNPAGGAMIVALLLAVSGTVLTGWLQTTDAFWGSSTMGDVHEALATLILVLAGIHVLGVMVESLRHRENLVWSMLTGTKRPLAANDRR</sequence>
<evidence type="ECO:0000256" key="5">
    <source>
        <dbReference type="ARBA" id="ARBA00023136"/>
    </source>
</evidence>